<dbReference type="InterPro" id="IPR013761">
    <property type="entry name" value="SAM/pointed_sf"/>
</dbReference>
<keyword evidence="1" id="KW-0677">Repeat</keyword>
<dbReference type="SMART" id="SM00454">
    <property type="entry name" value="SAM"/>
    <property type="match status" value="1"/>
</dbReference>
<dbReference type="Proteomes" id="UP001162131">
    <property type="component" value="Unassembled WGS sequence"/>
</dbReference>
<feature type="region of interest" description="Disordered" evidence="2">
    <location>
        <begin position="1"/>
        <end position="107"/>
    </location>
</feature>
<dbReference type="Pfam" id="PF00536">
    <property type="entry name" value="SAM_1"/>
    <property type="match status" value="1"/>
</dbReference>
<gene>
    <name evidence="4" type="ORF">BSTOLATCC_MIC20969</name>
</gene>
<feature type="compositionally biased region" description="Polar residues" evidence="2">
    <location>
        <begin position="1"/>
        <end position="28"/>
    </location>
</feature>
<feature type="region of interest" description="Disordered" evidence="2">
    <location>
        <begin position="199"/>
        <end position="225"/>
    </location>
</feature>
<evidence type="ECO:0000256" key="1">
    <source>
        <dbReference type="ARBA" id="ARBA00022737"/>
    </source>
</evidence>
<comment type="caution">
    <text evidence="4">The sequence shown here is derived from an EMBL/GenBank/DDBJ whole genome shotgun (WGS) entry which is preliminary data.</text>
</comment>
<dbReference type="SUPFAM" id="SSF47769">
    <property type="entry name" value="SAM/Pointed domain"/>
    <property type="match status" value="1"/>
</dbReference>
<feature type="region of interest" description="Disordered" evidence="2">
    <location>
        <begin position="265"/>
        <end position="291"/>
    </location>
</feature>
<evidence type="ECO:0000313" key="4">
    <source>
        <dbReference type="EMBL" id="CAG9318496.1"/>
    </source>
</evidence>
<feature type="compositionally biased region" description="Polar residues" evidence="2">
    <location>
        <begin position="209"/>
        <end position="225"/>
    </location>
</feature>
<feature type="domain" description="SAM" evidence="3">
    <location>
        <begin position="102"/>
        <end position="167"/>
    </location>
</feature>
<dbReference type="PANTHER" id="PTHR10627">
    <property type="entry name" value="SCP160"/>
    <property type="match status" value="1"/>
</dbReference>
<feature type="compositionally biased region" description="Low complexity" evidence="2">
    <location>
        <begin position="271"/>
        <end position="291"/>
    </location>
</feature>
<feature type="compositionally biased region" description="Basic and acidic residues" evidence="2">
    <location>
        <begin position="80"/>
        <end position="89"/>
    </location>
</feature>
<dbReference type="EMBL" id="CAJZBQ010000020">
    <property type="protein sequence ID" value="CAG9318496.1"/>
    <property type="molecule type" value="Genomic_DNA"/>
</dbReference>
<dbReference type="InterPro" id="IPR001660">
    <property type="entry name" value="SAM"/>
</dbReference>
<dbReference type="PANTHER" id="PTHR10627:SF69">
    <property type="entry name" value="PROTEIN BICAUDAL C"/>
    <property type="match status" value="1"/>
</dbReference>
<protein>
    <recommendedName>
        <fullName evidence="3">SAM domain-containing protein</fullName>
    </recommendedName>
</protein>
<name>A0AAU9J2D5_9CILI</name>
<proteinExistence type="predicted"/>
<reference evidence="4" key="1">
    <citation type="submission" date="2021-09" db="EMBL/GenBank/DDBJ databases">
        <authorList>
            <consortium name="AG Swart"/>
            <person name="Singh M."/>
            <person name="Singh A."/>
            <person name="Seah K."/>
            <person name="Emmerich C."/>
        </authorList>
    </citation>
    <scope>NUCLEOTIDE SEQUENCE</scope>
    <source>
        <strain evidence="4">ATCC30299</strain>
    </source>
</reference>
<accession>A0AAU9J2D5</accession>
<sequence length="291" mass="33247">MSHYQNGAHSRGTFSSQRSARQDQSLSNIKERVDQISASMKQSQSLLKSKYGSLPQTPENHAQKYPARNPNNLSSSSMRFNHEESEIRARTPPKKHSPDRWTKTKADDPLSEFLNDLGLEELLPIFDANQVSYEDLQYLTKEDLNDMNVPIGPRNRLFNAISSIQNNPQAYEQMPSNHTSPKRLQLKEEVDQFMNELTQLSKRNESRNRPSSRQQSIDSASFESAQSQRSYESLKAMLMDISEKQEFMMKAIKENQKAIAILEKKQNEKISLSMSRGRSSKSPGKASVKYA</sequence>
<evidence type="ECO:0000259" key="3">
    <source>
        <dbReference type="SMART" id="SM00454"/>
    </source>
</evidence>
<feature type="compositionally biased region" description="Low complexity" evidence="2">
    <location>
        <begin position="37"/>
        <end position="54"/>
    </location>
</feature>
<organism evidence="4 5">
    <name type="scientific">Blepharisma stoltei</name>
    <dbReference type="NCBI Taxonomy" id="1481888"/>
    <lineage>
        <taxon>Eukaryota</taxon>
        <taxon>Sar</taxon>
        <taxon>Alveolata</taxon>
        <taxon>Ciliophora</taxon>
        <taxon>Postciliodesmatophora</taxon>
        <taxon>Heterotrichea</taxon>
        <taxon>Heterotrichida</taxon>
        <taxon>Blepharismidae</taxon>
        <taxon>Blepharisma</taxon>
    </lineage>
</organism>
<dbReference type="Gene3D" id="1.10.150.50">
    <property type="entry name" value="Transcription Factor, Ets-1"/>
    <property type="match status" value="1"/>
</dbReference>
<feature type="compositionally biased region" description="Basic and acidic residues" evidence="2">
    <location>
        <begin position="96"/>
        <end position="107"/>
    </location>
</feature>
<evidence type="ECO:0000313" key="5">
    <source>
        <dbReference type="Proteomes" id="UP001162131"/>
    </source>
</evidence>
<dbReference type="AlphaFoldDB" id="A0AAU9J2D5"/>
<evidence type="ECO:0000256" key="2">
    <source>
        <dbReference type="SAM" id="MobiDB-lite"/>
    </source>
</evidence>
<feature type="compositionally biased region" description="Polar residues" evidence="2">
    <location>
        <begin position="69"/>
        <end position="79"/>
    </location>
</feature>
<keyword evidence="5" id="KW-1185">Reference proteome</keyword>